<keyword evidence="3" id="KW-1185">Reference proteome</keyword>
<evidence type="ECO:0000259" key="1">
    <source>
        <dbReference type="Pfam" id="PF11907"/>
    </source>
</evidence>
<sequence length="141" mass="16908">MELIRDKMYTREEVHDILAPETNFTKNSGTWGLHGIVRISNTDDFVFFSTEGAQQGDHKFDESITKEGVLSWQSQPRHHLESKVIQTLIHHNELVNNIYFFWRKTKKDKYIYLGRLAYISHDPYKECPVYFKWQIIDWENK</sequence>
<comment type="caution">
    <text evidence="2">The sequence shown here is derived from an EMBL/GenBank/DDBJ whole genome shotgun (WGS) entry which is preliminary data.</text>
</comment>
<dbReference type="EMBL" id="JAQSVD010000004">
    <property type="protein sequence ID" value="MDE1470533.1"/>
    <property type="molecule type" value="Genomic_DNA"/>
</dbReference>
<evidence type="ECO:0000313" key="3">
    <source>
        <dbReference type="Proteomes" id="UP001215087"/>
    </source>
</evidence>
<protein>
    <submittedName>
        <fullName evidence="2">DUF3427 domain-containing protein</fullName>
    </submittedName>
</protein>
<organism evidence="2 3">
    <name type="scientific">Eubacterium limosum</name>
    <dbReference type="NCBI Taxonomy" id="1736"/>
    <lineage>
        <taxon>Bacteria</taxon>
        <taxon>Bacillati</taxon>
        <taxon>Bacillota</taxon>
        <taxon>Clostridia</taxon>
        <taxon>Eubacteriales</taxon>
        <taxon>Eubacteriaceae</taxon>
        <taxon>Eubacterium</taxon>
    </lineage>
</organism>
<proteinExistence type="predicted"/>
<reference evidence="2 3" key="1">
    <citation type="submission" date="2023-02" db="EMBL/GenBank/DDBJ databases">
        <title>Comparative genome analysis of Eubacterium limosum species.</title>
        <authorList>
            <person name="Bak J.E."/>
        </authorList>
    </citation>
    <scope>NUCLEOTIDE SEQUENCE [LARGE SCALE GENOMIC DNA]</scope>
    <source>
        <strain evidence="2 3">KGMB01548</strain>
    </source>
</reference>
<feature type="domain" description="DUF3427" evidence="1">
    <location>
        <begin position="6"/>
        <end position="123"/>
    </location>
</feature>
<dbReference type="InterPro" id="IPR021835">
    <property type="entry name" value="DUF3427"/>
</dbReference>
<dbReference type="Pfam" id="PF11907">
    <property type="entry name" value="DUF3427"/>
    <property type="match status" value="1"/>
</dbReference>
<evidence type="ECO:0000313" key="2">
    <source>
        <dbReference type="EMBL" id="MDE1470533.1"/>
    </source>
</evidence>
<dbReference type="RefSeq" id="WP_227209011.1">
    <property type="nucleotide sequence ID" value="NZ_JAJCLO010000017.1"/>
</dbReference>
<name>A0ABT5UNP3_EUBLI</name>
<dbReference type="Proteomes" id="UP001215087">
    <property type="component" value="Unassembled WGS sequence"/>
</dbReference>
<accession>A0ABT5UNP3</accession>
<gene>
    <name evidence="2" type="ORF">PTZ04_09715</name>
</gene>